<dbReference type="HAMAP" id="MF_03054">
    <property type="entry name" value="CTU2"/>
    <property type="match status" value="1"/>
</dbReference>
<dbReference type="InterPro" id="IPR019407">
    <property type="entry name" value="CTU2"/>
</dbReference>
<dbReference type="GO" id="GO:0016779">
    <property type="term" value="F:nucleotidyltransferase activity"/>
    <property type="evidence" value="ECO:0007669"/>
    <property type="project" value="UniProtKB-UniRule"/>
</dbReference>
<evidence type="ECO:0000256" key="3">
    <source>
        <dbReference type="HAMAP-Rule" id="MF_03054"/>
    </source>
</evidence>
<evidence type="ECO:0000313" key="5">
    <source>
        <dbReference type="Proteomes" id="UP000663879"/>
    </source>
</evidence>
<name>A0A814C474_9BILA</name>
<dbReference type="InterPro" id="IPR014729">
    <property type="entry name" value="Rossmann-like_a/b/a_fold"/>
</dbReference>
<dbReference type="PANTHER" id="PTHR20882:SF14">
    <property type="entry name" value="CYTOPLASMIC TRNA 2-THIOLATION PROTEIN 2"/>
    <property type="match status" value="1"/>
</dbReference>
<dbReference type="GO" id="GO:0016783">
    <property type="term" value="F:sulfurtransferase activity"/>
    <property type="evidence" value="ECO:0007669"/>
    <property type="project" value="TreeGrafter"/>
</dbReference>
<organism evidence="4 5">
    <name type="scientific">Brachionus calyciflorus</name>
    <dbReference type="NCBI Taxonomy" id="104777"/>
    <lineage>
        <taxon>Eukaryota</taxon>
        <taxon>Metazoa</taxon>
        <taxon>Spiralia</taxon>
        <taxon>Gnathifera</taxon>
        <taxon>Rotifera</taxon>
        <taxon>Eurotatoria</taxon>
        <taxon>Monogononta</taxon>
        <taxon>Pseudotrocha</taxon>
        <taxon>Ploima</taxon>
        <taxon>Brachionidae</taxon>
        <taxon>Brachionus</taxon>
    </lineage>
</organism>
<dbReference type="GO" id="GO:0002143">
    <property type="term" value="P:tRNA wobble position uridine thiolation"/>
    <property type="evidence" value="ECO:0007669"/>
    <property type="project" value="TreeGrafter"/>
</dbReference>
<dbReference type="EMBL" id="CAJNOC010002494">
    <property type="protein sequence ID" value="CAF0936675.1"/>
    <property type="molecule type" value="Genomic_DNA"/>
</dbReference>
<gene>
    <name evidence="4" type="ORF">OXX778_LOCUS13200</name>
</gene>
<keyword evidence="2 3" id="KW-0819">tRNA processing</keyword>
<evidence type="ECO:0000313" key="4">
    <source>
        <dbReference type="EMBL" id="CAF0936675.1"/>
    </source>
</evidence>
<comment type="function">
    <text evidence="3">Plays a central role in 2-thiolation of mcm(5)S(2)U at tRNA wobble positions of tRNA(Lys), tRNA(Glu) and tRNA(Gln). May act by forming a heterodimer with NCS6/CTU1 that ligates sulfur from thiocarboxylated URM1 onto the uridine of tRNAs at wobble position.</text>
</comment>
<dbReference type="GO" id="GO:0032447">
    <property type="term" value="P:protein urmylation"/>
    <property type="evidence" value="ECO:0007669"/>
    <property type="project" value="UniProtKB-UniRule"/>
</dbReference>
<dbReference type="OrthoDB" id="25129at2759"/>
<dbReference type="UniPathway" id="UPA00988"/>
<evidence type="ECO:0000256" key="1">
    <source>
        <dbReference type="ARBA" id="ARBA00022490"/>
    </source>
</evidence>
<dbReference type="GO" id="GO:0000049">
    <property type="term" value="F:tRNA binding"/>
    <property type="evidence" value="ECO:0007669"/>
    <property type="project" value="InterPro"/>
</dbReference>
<comment type="pathway">
    <text evidence="3">tRNA modification; 5-methoxycarbonylmethyl-2-thiouridine-tRNA biosynthesis.</text>
</comment>
<evidence type="ECO:0000256" key="2">
    <source>
        <dbReference type="ARBA" id="ARBA00022694"/>
    </source>
</evidence>
<keyword evidence="5" id="KW-1185">Reference proteome</keyword>
<keyword evidence="1 3" id="KW-0963">Cytoplasm</keyword>
<dbReference type="AlphaFoldDB" id="A0A814C474"/>
<dbReference type="SUPFAM" id="SSF52402">
    <property type="entry name" value="Adenine nucleotide alpha hydrolases-like"/>
    <property type="match status" value="1"/>
</dbReference>
<dbReference type="GO" id="GO:0005829">
    <property type="term" value="C:cytosol"/>
    <property type="evidence" value="ECO:0007669"/>
    <property type="project" value="TreeGrafter"/>
</dbReference>
<comment type="caution">
    <text evidence="4">The sequence shown here is derived from an EMBL/GenBank/DDBJ whole genome shotgun (WGS) entry which is preliminary data.</text>
</comment>
<sequence length="421" mass="47945">MCSNNEGGLTKFEPKPDLALFRKCLKCDKNSVVVTRINDAMCKECFVEYFTHKFRATIGKSKLFDKDEVVMFPYSSSDSSVAMLHLLFKGVGEEAKKKFTFKTICVYIEDNYVFESNSSTHERITFMENVKKSVEYSGFKFYYSLIENCLEPSKNIVSDEIAKLNLNNENKEKFLNLINSCKNQTSKEELLKRLKTQLINRIAIELKIKKIIFPVSCTNLTIDMLTNVALGKGAHLSIETSLEEKLSNGLVYVRPLRELTSKEIAFYNRYNNIDSNIMAKSSSLKNLPNSTIYRLTEKFINSLQNEYPTTVPTIFRTSDKLTPTDELCPEDSCMLCELPVDTIKKISANSSAINDLEYSLSISRLDNTAIEKLFVLKSVCYSCSVVLKDVGGHGNLPQTIKDKIKSRDNLKDKIKEFLIED</sequence>
<protein>
    <recommendedName>
        <fullName evidence="3">Cytoplasmic tRNA 2-thiolation protein 2</fullName>
    </recommendedName>
</protein>
<reference evidence="4" key="1">
    <citation type="submission" date="2021-02" db="EMBL/GenBank/DDBJ databases">
        <authorList>
            <person name="Nowell W R."/>
        </authorList>
    </citation>
    <scope>NUCLEOTIDE SEQUENCE</scope>
    <source>
        <strain evidence="4">Ploen Becks lab</strain>
    </source>
</reference>
<dbReference type="Pfam" id="PF10288">
    <property type="entry name" value="CTU2"/>
    <property type="match status" value="1"/>
</dbReference>
<dbReference type="Gene3D" id="3.40.50.620">
    <property type="entry name" value="HUPs"/>
    <property type="match status" value="1"/>
</dbReference>
<accession>A0A814C474</accession>
<comment type="similarity">
    <text evidence="3">Belongs to the CTU2/NCS2 family.</text>
</comment>
<dbReference type="PANTHER" id="PTHR20882">
    <property type="entry name" value="CYTOPLASMIC TRNA 2-THIOLATION PROTEIN 2"/>
    <property type="match status" value="1"/>
</dbReference>
<comment type="subcellular location">
    <subcellularLocation>
        <location evidence="3">Cytoplasm</location>
    </subcellularLocation>
</comment>
<dbReference type="Proteomes" id="UP000663879">
    <property type="component" value="Unassembled WGS sequence"/>
</dbReference>
<proteinExistence type="inferred from homology"/>